<proteinExistence type="predicted"/>
<keyword evidence="1" id="KW-0732">Signal</keyword>
<dbReference type="EMBL" id="WHVB01000018">
    <property type="protein sequence ID" value="KAF8473675.1"/>
    <property type="molecule type" value="Genomic_DNA"/>
</dbReference>
<comment type="caution">
    <text evidence="2">The sequence shown here is derived from an EMBL/GenBank/DDBJ whole genome shotgun (WGS) entry which is preliminary data.</text>
</comment>
<reference evidence="2" key="1">
    <citation type="submission" date="2019-10" db="EMBL/GenBank/DDBJ databases">
        <authorList>
            <consortium name="DOE Joint Genome Institute"/>
            <person name="Kuo A."/>
            <person name="Miyauchi S."/>
            <person name="Kiss E."/>
            <person name="Drula E."/>
            <person name="Kohler A."/>
            <person name="Sanchez-Garcia M."/>
            <person name="Andreopoulos B."/>
            <person name="Barry K.W."/>
            <person name="Bonito G."/>
            <person name="Buee M."/>
            <person name="Carver A."/>
            <person name="Chen C."/>
            <person name="Cichocki N."/>
            <person name="Clum A."/>
            <person name="Culley D."/>
            <person name="Crous P.W."/>
            <person name="Fauchery L."/>
            <person name="Girlanda M."/>
            <person name="Hayes R."/>
            <person name="Keri Z."/>
            <person name="LaButti K."/>
            <person name="Lipzen A."/>
            <person name="Lombard V."/>
            <person name="Magnuson J."/>
            <person name="Maillard F."/>
            <person name="Morin E."/>
            <person name="Murat C."/>
            <person name="Nolan M."/>
            <person name="Ohm R."/>
            <person name="Pangilinan J."/>
            <person name="Pereira M."/>
            <person name="Perotto S."/>
            <person name="Peter M."/>
            <person name="Riley R."/>
            <person name="Sitrit Y."/>
            <person name="Stielow B."/>
            <person name="Szollosi G."/>
            <person name="Zifcakova L."/>
            <person name="Stursova M."/>
            <person name="Spatafora J.W."/>
            <person name="Tedersoo L."/>
            <person name="Vaario L.-M."/>
            <person name="Yamada A."/>
            <person name="Yan M."/>
            <person name="Wang P."/>
            <person name="Xu J."/>
            <person name="Bruns T."/>
            <person name="Baldrian P."/>
            <person name="Vilgalys R."/>
            <person name="Henrissat B."/>
            <person name="Grigoriev I.V."/>
            <person name="Hibbett D."/>
            <person name="Nagy L.G."/>
            <person name="Martin F.M."/>
        </authorList>
    </citation>
    <scope>NUCLEOTIDE SEQUENCE</scope>
    <source>
        <strain evidence="2">Prilba</strain>
    </source>
</reference>
<name>A0A9P5MN93_9AGAM</name>
<evidence type="ECO:0000313" key="2">
    <source>
        <dbReference type="EMBL" id="KAF8473675.1"/>
    </source>
</evidence>
<keyword evidence="3" id="KW-1185">Reference proteome</keyword>
<gene>
    <name evidence="2" type="ORF">DFH94DRAFT_138008</name>
</gene>
<evidence type="ECO:0000256" key="1">
    <source>
        <dbReference type="SAM" id="SignalP"/>
    </source>
</evidence>
<reference evidence="2" key="2">
    <citation type="journal article" date="2020" name="Nat. Commun.">
        <title>Large-scale genome sequencing of mycorrhizal fungi provides insights into the early evolution of symbiotic traits.</title>
        <authorList>
            <person name="Miyauchi S."/>
            <person name="Kiss E."/>
            <person name="Kuo A."/>
            <person name="Drula E."/>
            <person name="Kohler A."/>
            <person name="Sanchez-Garcia M."/>
            <person name="Morin E."/>
            <person name="Andreopoulos B."/>
            <person name="Barry K.W."/>
            <person name="Bonito G."/>
            <person name="Buee M."/>
            <person name="Carver A."/>
            <person name="Chen C."/>
            <person name="Cichocki N."/>
            <person name="Clum A."/>
            <person name="Culley D."/>
            <person name="Crous P.W."/>
            <person name="Fauchery L."/>
            <person name="Girlanda M."/>
            <person name="Hayes R.D."/>
            <person name="Keri Z."/>
            <person name="LaButti K."/>
            <person name="Lipzen A."/>
            <person name="Lombard V."/>
            <person name="Magnuson J."/>
            <person name="Maillard F."/>
            <person name="Murat C."/>
            <person name="Nolan M."/>
            <person name="Ohm R.A."/>
            <person name="Pangilinan J."/>
            <person name="Pereira M.F."/>
            <person name="Perotto S."/>
            <person name="Peter M."/>
            <person name="Pfister S."/>
            <person name="Riley R."/>
            <person name="Sitrit Y."/>
            <person name="Stielow J.B."/>
            <person name="Szollosi G."/>
            <person name="Zifcakova L."/>
            <person name="Stursova M."/>
            <person name="Spatafora J.W."/>
            <person name="Tedersoo L."/>
            <person name="Vaario L.M."/>
            <person name="Yamada A."/>
            <person name="Yan M."/>
            <person name="Wang P."/>
            <person name="Xu J."/>
            <person name="Bruns T."/>
            <person name="Baldrian P."/>
            <person name="Vilgalys R."/>
            <person name="Dunand C."/>
            <person name="Henrissat B."/>
            <person name="Grigoriev I.V."/>
            <person name="Hibbett D."/>
            <person name="Nagy L.G."/>
            <person name="Martin F.M."/>
        </authorList>
    </citation>
    <scope>NUCLEOTIDE SEQUENCE</scope>
    <source>
        <strain evidence="2">Prilba</strain>
    </source>
</reference>
<dbReference type="Proteomes" id="UP000759537">
    <property type="component" value="Unassembled WGS sequence"/>
</dbReference>
<feature type="signal peptide" evidence="1">
    <location>
        <begin position="1"/>
        <end position="29"/>
    </location>
</feature>
<protein>
    <recommendedName>
        <fullName evidence="4">Secreted protein</fullName>
    </recommendedName>
</protein>
<dbReference type="AlphaFoldDB" id="A0A9P5MN93"/>
<sequence>MPINHKATQITRLTVAVIRLVFLLASREAHSVAKLLRTPCSQTTLHSAVRCARSGMLGTRPRIQHRGTTVAVSRHIFPKCPKAIRTSSWFTDGELEQLSSISCHQRRQSYALFYLLYRL</sequence>
<accession>A0A9P5MN93</accession>
<organism evidence="2 3">
    <name type="scientific">Russula ochroleuca</name>
    <dbReference type="NCBI Taxonomy" id="152965"/>
    <lineage>
        <taxon>Eukaryota</taxon>
        <taxon>Fungi</taxon>
        <taxon>Dikarya</taxon>
        <taxon>Basidiomycota</taxon>
        <taxon>Agaricomycotina</taxon>
        <taxon>Agaricomycetes</taxon>
        <taxon>Russulales</taxon>
        <taxon>Russulaceae</taxon>
        <taxon>Russula</taxon>
    </lineage>
</organism>
<evidence type="ECO:0008006" key="4">
    <source>
        <dbReference type="Google" id="ProtNLM"/>
    </source>
</evidence>
<feature type="chain" id="PRO_5040160204" description="Secreted protein" evidence="1">
    <location>
        <begin position="30"/>
        <end position="119"/>
    </location>
</feature>
<evidence type="ECO:0000313" key="3">
    <source>
        <dbReference type="Proteomes" id="UP000759537"/>
    </source>
</evidence>